<dbReference type="AlphaFoldDB" id="A0A9W8RX82"/>
<dbReference type="InterPro" id="IPR052897">
    <property type="entry name" value="Sec-Metab_Biosynth_Hydrolase"/>
</dbReference>
<dbReference type="Gene3D" id="3.40.50.1820">
    <property type="entry name" value="alpha/beta hydrolase"/>
    <property type="match status" value="1"/>
</dbReference>
<dbReference type="PANTHER" id="PTHR37017:SF13">
    <property type="entry name" value="AB HYDROLASE-1 DOMAIN-CONTAINING PROTEIN"/>
    <property type="match status" value="1"/>
</dbReference>
<dbReference type="OrthoDB" id="1263307at2759"/>
<dbReference type="SUPFAM" id="SSF53474">
    <property type="entry name" value="alpha/beta-Hydrolases"/>
    <property type="match status" value="1"/>
</dbReference>
<name>A0A9W8RX82_9HYPO</name>
<dbReference type="Pfam" id="PF12697">
    <property type="entry name" value="Abhydrolase_6"/>
    <property type="match status" value="1"/>
</dbReference>
<dbReference type="Proteomes" id="UP001152049">
    <property type="component" value="Unassembled WGS sequence"/>
</dbReference>
<accession>A0A9W8RX82</accession>
<dbReference type="InterPro" id="IPR000073">
    <property type="entry name" value="AB_hydrolase_1"/>
</dbReference>
<protein>
    <recommendedName>
        <fullName evidence="1">AB hydrolase-1 domain-containing protein</fullName>
    </recommendedName>
</protein>
<dbReference type="PANTHER" id="PTHR37017">
    <property type="entry name" value="AB HYDROLASE-1 DOMAIN-CONTAINING PROTEIN-RELATED"/>
    <property type="match status" value="1"/>
</dbReference>
<reference evidence="2" key="1">
    <citation type="submission" date="2022-09" db="EMBL/GenBank/DDBJ databases">
        <title>Fusarium specimens isolated from Avocado Roots.</title>
        <authorList>
            <person name="Stajich J."/>
            <person name="Roper C."/>
            <person name="Heimlech-Rivalta G."/>
        </authorList>
    </citation>
    <scope>NUCLEOTIDE SEQUENCE</scope>
    <source>
        <strain evidence="2">CF00136</strain>
    </source>
</reference>
<evidence type="ECO:0000313" key="3">
    <source>
        <dbReference type="Proteomes" id="UP001152049"/>
    </source>
</evidence>
<organism evidence="2 3">
    <name type="scientific">Fusarium torreyae</name>
    <dbReference type="NCBI Taxonomy" id="1237075"/>
    <lineage>
        <taxon>Eukaryota</taxon>
        <taxon>Fungi</taxon>
        <taxon>Dikarya</taxon>
        <taxon>Ascomycota</taxon>
        <taxon>Pezizomycotina</taxon>
        <taxon>Sordariomycetes</taxon>
        <taxon>Hypocreomycetidae</taxon>
        <taxon>Hypocreales</taxon>
        <taxon>Nectriaceae</taxon>
        <taxon>Fusarium</taxon>
    </lineage>
</organism>
<dbReference type="InterPro" id="IPR029058">
    <property type="entry name" value="AB_hydrolase_fold"/>
</dbReference>
<feature type="domain" description="AB hydrolase-1" evidence="1">
    <location>
        <begin position="4"/>
        <end position="239"/>
    </location>
</feature>
<evidence type="ECO:0000313" key="2">
    <source>
        <dbReference type="EMBL" id="KAJ4258040.1"/>
    </source>
</evidence>
<comment type="caution">
    <text evidence="2">The sequence shown here is derived from an EMBL/GenBank/DDBJ whole genome shotgun (WGS) entry which is preliminary data.</text>
</comment>
<sequence length="248" mass="27097">MTTVVIIPGSFAKPDLYKKLAESLAHNDIQSEVVDLPSVGRRDGKPPGTMIGDVDEIVSTVTKLLDQEKDVVFLMHSYGGVPGTQSLERLSHKARQAEGKEGGVSKIIYMAAVALPVGGSVLGLLNAPDFLKIEDDYMTLEPEGSAPFTYSDFPPEEALELAKAMPNHATASYRDQLTYPGYEDADVHYIVCEKDKLVLTEYQYGMVEFLKGVTKGKVGLHKLNSGHAPHLSQPDNVAKIVKEIIERK</sequence>
<evidence type="ECO:0000259" key="1">
    <source>
        <dbReference type="Pfam" id="PF12697"/>
    </source>
</evidence>
<proteinExistence type="predicted"/>
<dbReference type="EMBL" id="JAOQAZ010000016">
    <property type="protein sequence ID" value="KAJ4258040.1"/>
    <property type="molecule type" value="Genomic_DNA"/>
</dbReference>
<keyword evidence="3" id="KW-1185">Reference proteome</keyword>
<gene>
    <name evidence="2" type="ORF">NW762_008180</name>
</gene>